<feature type="domain" description="F-box" evidence="2">
    <location>
        <begin position="624"/>
        <end position="686"/>
    </location>
</feature>
<dbReference type="Pfam" id="PF12937">
    <property type="entry name" value="F-box-like"/>
    <property type="match status" value="1"/>
</dbReference>
<dbReference type="EMBL" id="JARJCM010000040">
    <property type="protein sequence ID" value="KAJ7036867.1"/>
    <property type="molecule type" value="Genomic_DNA"/>
</dbReference>
<organism evidence="3 4">
    <name type="scientific">Mycena alexandri</name>
    <dbReference type="NCBI Taxonomy" id="1745969"/>
    <lineage>
        <taxon>Eukaryota</taxon>
        <taxon>Fungi</taxon>
        <taxon>Dikarya</taxon>
        <taxon>Basidiomycota</taxon>
        <taxon>Agaricomycotina</taxon>
        <taxon>Agaricomycetes</taxon>
        <taxon>Agaricomycetidae</taxon>
        <taxon>Agaricales</taxon>
        <taxon>Marasmiineae</taxon>
        <taxon>Mycenaceae</taxon>
        <taxon>Mycena</taxon>
    </lineage>
</organism>
<comment type="caution">
    <text evidence="3">The sequence shown here is derived from an EMBL/GenBank/DDBJ whole genome shotgun (WGS) entry which is preliminary data.</text>
</comment>
<evidence type="ECO:0000313" key="4">
    <source>
        <dbReference type="Proteomes" id="UP001218188"/>
    </source>
</evidence>
<gene>
    <name evidence="3" type="ORF">C8F04DRAFT_1257412</name>
</gene>
<dbReference type="InterPro" id="IPR001810">
    <property type="entry name" value="F-box_dom"/>
</dbReference>
<name>A0AAD6T3Z9_9AGAR</name>
<evidence type="ECO:0000256" key="1">
    <source>
        <dbReference type="SAM" id="MobiDB-lite"/>
    </source>
</evidence>
<keyword evidence="4" id="KW-1185">Reference proteome</keyword>
<dbReference type="AlphaFoldDB" id="A0AAD6T3Z9"/>
<dbReference type="Gene3D" id="1.20.1280.50">
    <property type="match status" value="1"/>
</dbReference>
<accession>A0AAD6T3Z9</accession>
<feature type="region of interest" description="Disordered" evidence="1">
    <location>
        <begin position="531"/>
        <end position="552"/>
    </location>
</feature>
<reference evidence="3" key="1">
    <citation type="submission" date="2023-03" db="EMBL/GenBank/DDBJ databases">
        <title>Massive genome expansion in bonnet fungi (Mycena s.s.) driven by repeated elements and novel gene families across ecological guilds.</title>
        <authorList>
            <consortium name="Lawrence Berkeley National Laboratory"/>
            <person name="Harder C.B."/>
            <person name="Miyauchi S."/>
            <person name="Viragh M."/>
            <person name="Kuo A."/>
            <person name="Thoen E."/>
            <person name="Andreopoulos B."/>
            <person name="Lu D."/>
            <person name="Skrede I."/>
            <person name="Drula E."/>
            <person name="Henrissat B."/>
            <person name="Morin E."/>
            <person name="Kohler A."/>
            <person name="Barry K."/>
            <person name="LaButti K."/>
            <person name="Morin E."/>
            <person name="Salamov A."/>
            <person name="Lipzen A."/>
            <person name="Mereny Z."/>
            <person name="Hegedus B."/>
            <person name="Baldrian P."/>
            <person name="Stursova M."/>
            <person name="Weitz H."/>
            <person name="Taylor A."/>
            <person name="Grigoriev I.V."/>
            <person name="Nagy L.G."/>
            <person name="Martin F."/>
            <person name="Kauserud H."/>
        </authorList>
    </citation>
    <scope>NUCLEOTIDE SEQUENCE</scope>
    <source>
        <strain evidence="3">CBHHK200</strain>
    </source>
</reference>
<sequence length="747" mass="83683">MNTETYSEGEYDPAPAQDEPIFTSGMFAGSQHFTIGGGTFNNSTNHYHLVPAELPDFRMVPMGDIDLQQELIMNKESWAVGRRRKRTPVRRVYSAKLEGRSTALTVAVYQGEGAEEDWRRDVETHMSVRHPNILQIYGTASSGAMYATIFHDDLIPIQPLVASSSPIMTVYIYACYVGEWEVCEYVEESQHICKSIQMDFRYRSTVSIRRSNGRLCADFVSQSDLETRANQFFPPLSDIKYHPPINPSLGAASQEAAAIESLTLKEYDLICLLSLSRCRSGSLSSFAAISSAAVFFLPLEGQFEEGAEIASLPETEITDLGWALGKERWSGMLMANEWTRFNAKDVCNGALAYTVKFPIEHSAWPAQANHIFSRLQITTNLEDYLLVDLVNFEIFIGNVTQTSAYWSLDPFGAERLSTEEATRLGFPALRLDTEIEGCSWNASVYAGLRQFHEGKGFDPESQDIALRLGEPLYQLVGDRSPPFAHGDSDLKESGAEDNIRQVEARTQPQDAPSNASKSHELIDAMPHSVDLEANPEPQIPNERTASRGPLPGLDERKRIQELLRSNCVPPEASHLRHAISTSVAELGRYDERIHAIEIILEKLKADQDELREYTAKCRSVLSPIRRLPSELVCEIFALCRDRGHGRSVHMDQEINRVSQGHLVRLSMVCAHWNNLILNTPALWSRSDVTLNYWSRQSLSPRLKSLLAASIERSGNTPLHVRAGVDGWPSLLPKQPALTIFAKQWQTL</sequence>
<dbReference type="Proteomes" id="UP001218188">
    <property type="component" value="Unassembled WGS sequence"/>
</dbReference>
<evidence type="ECO:0000259" key="2">
    <source>
        <dbReference type="Pfam" id="PF12937"/>
    </source>
</evidence>
<proteinExistence type="predicted"/>
<protein>
    <recommendedName>
        <fullName evidence="2">F-box domain-containing protein</fullName>
    </recommendedName>
</protein>
<evidence type="ECO:0000313" key="3">
    <source>
        <dbReference type="EMBL" id="KAJ7036867.1"/>
    </source>
</evidence>